<keyword evidence="2" id="KW-1185">Reference proteome</keyword>
<reference evidence="1 2" key="1">
    <citation type="submission" date="2014-04" db="EMBL/GenBank/DDBJ databases">
        <title>Genome evolution of avian class.</title>
        <authorList>
            <person name="Zhang G."/>
            <person name="Li C."/>
        </authorList>
    </citation>
    <scope>NUCLEOTIDE SEQUENCE [LARGE SCALE GENOMIC DNA]</scope>
    <source>
        <strain evidence="1">BGI_N307</strain>
    </source>
</reference>
<proteinExistence type="predicted"/>
<protein>
    <submittedName>
        <fullName evidence="1">Uncharacterized protein</fullName>
    </submittedName>
</protein>
<sequence length="41" mass="4243">KDQMNLAWEGTNPALQTIQVRSTALKATSLDASLPGVTGGT</sequence>
<organism evidence="1 2">
    <name type="scientific">Dryobates pubescens</name>
    <name type="common">Downy woodpecker</name>
    <name type="synonym">Picoides pubescens</name>
    <dbReference type="NCBI Taxonomy" id="118200"/>
    <lineage>
        <taxon>Eukaryota</taxon>
        <taxon>Metazoa</taxon>
        <taxon>Chordata</taxon>
        <taxon>Craniata</taxon>
        <taxon>Vertebrata</taxon>
        <taxon>Euteleostomi</taxon>
        <taxon>Archelosauria</taxon>
        <taxon>Archosauria</taxon>
        <taxon>Dinosauria</taxon>
        <taxon>Saurischia</taxon>
        <taxon>Theropoda</taxon>
        <taxon>Coelurosauria</taxon>
        <taxon>Aves</taxon>
        <taxon>Neognathae</taxon>
        <taxon>Neoaves</taxon>
        <taxon>Telluraves</taxon>
        <taxon>Coraciimorphae</taxon>
        <taxon>Piciformes</taxon>
        <taxon>Picidae</taxon>
        <taxon>Dryobates</taxon>
    </lineage>
</organism>
<dbReference type="Proteomes" id="UP000053875">
    <property type="component" value="Unassembled WGS sequence"/>
</dbReference>
<accession>A0A093G3Y3</accession>
<dbReference type="AlphaFoldDB" id="A0A093G3Y3"/>
<feature type="non-terminal residue" evidence="1">
    <location>
        <position position="1"/>
    </location>
</feature>
<dbReference type="STRING" id="118200.A0A093G3Y3"/>
<feature type="non-terminal residue" evidence="1">
    <location>
        <position position="41"/>
    </location>
</feature>
<gene>
    <name evidence="1" type="ORF">N307_04143</name>
</gene>
<evidence type="ECO:0000313" key="1">
    <source>
        <dbReference type="EMBL" id="KFV64865.1"/>
    </source>
</evidence>
<dbReference type="EMBL" id="KL215503">
    <property type="protein sequence ID" value="KFV64865.1"/>
    <property type="molecule type" value="Genomic_DNA"/>
</dbReference>
<evidence type="ECO:0000313" key="2">
    <source>
        <dbReference type="Proteomes" id="UP000053875"/>
    </source>
</evidence>
<name>A0A093G3Y3_DRYPU</name>